<dbReference type="PROSITE" id="PS51425">
    <property type="entry name" value="SCD"/>
    <property type="match status" value="1"/>
</dbReference>
<dbReference type="Gene3D" id="1.25.10.10">
    <property type="entry name" value="Leucine-rich Repeat Variant"/>
    <property type="match status" value="1"/>
</dbReference>
<feature type="domain" description="SCD" evidence="2">
    <location>
        <begin position="346"/>
        <end position="431"/>
    </location>
</feature>
<dbReference type="Pfam" id="PF08514">
    <property type="entry name" value="STAG"/>
    <property type="match status" value="1"/>
</dbReference>
<name>A0A4Q1BUH4_TREME</name>
<evidence type="ECO:0000313" key="3">
    <source>
        <dbReference type="EMBL" id="RXK41715.1"/>
    </source>
</evidence>
<dbReference type="GO" id="GO:0008278">
    <property type="term" value="C:cohesin complex"/>
    <property type="evidence" value="ECO:0007669"/>
    <property type="project" value="TreeGrafter"/>
</dbReference>
<dbReference type="GO" id="GO:0005634">
    <property type="term" value="C:nucleus"/>
    <property type="evidence" value="ECO:0007669"/>
    <property type="project" value="TreeGrafter"/>
</dbReference>
<evidence type="ECO:0000256" key="1">
    <source>
        <dbReference type="SAM" id="MobiDB-lite"/>
    </source>
</evidence>
<dbReference type="InterPro" id="IPR056396">
    <property type="entry name" value="HEAT_SCC3-SA"/>
</dbReference>
<dbReference type="FunCoup" id="A0A4Q1BUH4">
    <property type="interactions" value="247"/>
</dbReference>
<comment type="caution">
    <text evidence="3">The sequence shown here is derived from an EMBL/GenBank/DDBJ whole genome shotgun (WGS) entry which is preliminary data.</text>
</comment>
<feature type="region of interest" description="Disordered" evidence="1">
    <location>
        <begin position="1303"/>
        <end position="1323"/>
    </location>
</feature>
<dbReference type="Pfam" id="PF24571">
    <property type="entry name" value="HEAT_SCC3-SA"/>
    <property type="match status" value="1"/>
</dbReference>
<gene>
    <name evidence="3" type="ORF">M231_00950</name>
</gene>
<evidence type="ECO:0000259" key="2">
    <source>
        <dbReference type="PROSITE" id="PS51425"/>
    </source>
</evidence>
<dbReference type="Pfam" id="PF21581">
    <property type="entry name" value="SCD"/>
    <property type="match status" value="1"/>
</dbReference>
<organism evidence="3 4">
    <name type="scientific">Tremella mesenterica</name>
    <name type="common">Jelly fungus</name>
    <dbReference type="NCBI Taxonomy" id="5217"/>
    <lineage>
        <taxon>Eukaryota</taxon>
        <taxon>Fungi</taxon>
        <taxon>Dikarya</taxon>
        <taxon>Basidiomycota</taxon>
        <taxon>Agaricomycotina</taxon>
        <taxon>Tremellomycetes</taxon>
        <taxon>Tremellales</taxon>
        <taxon>Tremellaceae</taxon>
        <taxon>Tremella</taxon>
    </lineage>
</organism>
<dbReference type="PANTHER" id="PTHR11199">
    <property type="entry name" value="STROMAL ANTIGEN"/>
    <property type="match status" value="1"/>
</dbReference>
<feature type="region of interest" description="Disordered" evidence="1">
    <location>
        <begin position="1"/>
        <end position="87"/>
    </location>
</feature>
<feature type="compositionally biased region" description="Acidic residues" evidence="1">
    <location>
        <begin position="39"/>
        <end position="56"/>
    </location>
</feature>
<feature type="region of interest" description="Disordered" evidence="1">
    <location>
        <begin position="1182"/>
        <end position="1268"/>
    </location>
</feature>
<feature type="compositionally biased region" description="Acidic residues" evidence="1">
    <location>
        <begin position="1241"/>
        <end position="1260"/>
    </location>
</feature>
<dbReference type="STRING" id="5217.A0A4Q1BUH4"/>
<dbReference type="GO" id="GO:0003682">
    <property type="term" value="F:chromatin binding"/>
    <property type="evidence" value="ECO:0007669"/>
    <property type="project" value="TreeGrafter"/>
</dbReference>
<accession>A0A4Q1BUH4</accession>
<protein>
    <recommendedName>
        <fullName evidence="2">SCD domain-containing protein</fullName>
    </recommendedName>
</protein>
<dbReference type="InParanoid" id="A0A4Q1BUH4"/>
<dbReference type="InterPro" id="IPR039662">
    <property type="entry name" value="Cohesin_Scc3/SA"/>
</dbReference>
<feature type="compositionally biased region" description="Basic and acidic residues" evidence="1">
    <location>
        <begin position="19"/>
        <end position="38"/>
    </location>
</feature>
<keyword evidence="4" id="KW-1185">Reference proteome</keyword>
<dbReference type="GO" id="GO:0007062">
    <property type="term" value="P:sister chromatid cohesion"/>
    <property type="evidence" value="ECO:0007669"/>
    <property type="project" value="UniProtKB-ARBA"/>
</dbReference>
<sequence length="1323" mass="149912">MSLSDMVEEQPRRGSRARKQVERYSKTVENGKRKQVQDEHEDESPSEEEEGDEDSEHEATPRPLKTNKRVLNGVTPKPTGSKQAKRSKKIIARVAEVNDDVETNLNGAINEDGIKTDSNFFNAILAEGVSSDMIESWIEDYQNSADDETSEKSAVHQLVLLFIRCCGLKSTIEPDESVDQDGIADVLETIQDESVKTTLAVYPLISKAKPFRLFRNNLNVFITHFIKNLSLTPLLFESPETTSHTSPLINVLLAWLHTMSSSPLRSIRHTSTYITLKINSALCDVAAEVSKDLSLRQRQRETEEKKAGKNGVAQRKLKEAEEKVKEAHERKTTLEAFMKEIFDVLFVHRSRDADPAIRTDCLKELGVWVKKYPEEYVSSSYLVYFTRGCNDPNSHARLETAKALAALYSKETFVNNARTVTSRLLPRLVEMALRDVDLSVRVNALSTIASIDKTGILQDEDEERREQIARLVFDQEPRVRKAVGGFVRGVWEERVEKFKAEQAAVRGAKKKRASGITDDNMEKNLSWKALADLLVESFRALDQMDGEPSTSRHKISFPLPESVLTTRANAAVEALWADFEELRDWEGLVDYLLLDHSTWEDDAWLLDEDQENFMLQLLVACIKKEEKVNHLFNQVAQADTQDEDKDERTKTLMKILPRLFTKHQADVARMAGILVIPEQMNLSLYLDMRKSAAYDQLWDDVTKQFLQHSDINVLTAAIKAVNHLCSNASMSPSNTTKMNELQEALLASLRDAIDGEDVATFSIDEDKVAALEAILLRIALLARSRDIVSVMEDEEGGQSSGWEIVCAFAERGAVGYKEEAKLVEHALHVIFVHISWLFKRFSADDINNDDKVSDLRDKRDRVLDTLRRLALRDKTNTSESVSRQAFVYFINLHILFSSRNAKSPNAHPAVKACPLSMADELQHRLGGSFQAMVDRYASDREETSEEEQVEFSGMSAERVEEELLFLQAVSAFVGAIRCGVLDVEHAKEPLAYFGQFGQTYDAVVRKLVDVLKDEGIYNRESDTVQHVSASALQSSFSNFLETESTEPTATISLARLLASAFIIYGTHFSVLRQIHPNDIYDLHLSLLSYVQRRLISYISSERSTKSREAKQRFQQNRHQALTFFKPLILLITPVTPQDAVKLRRRIKEMEKELGVEVTGHKAWDPWKAYEKKLVQIANRDPQAKAAIEDSPAKRASQAEVTDEQGQGEATDGDEQDVPVRPAKRQRQMTQEPEDRSNEQQGNEEEEEVENEQESEVEEERGDLSMEDLHLDNEEIDLAFDDGAMGMDVDLDLDDVLGPNTQNVLRERSLSVEPGARRKRRTRY</sequence>
<feature type="region of interest" description="Disordered" evidence="1">
    <location>
        <begin position="297"/>
        <end position="318"/>
    </location>
</feature>
<reference evidence="3 4" key="1">
    <citation type="submission" date="2016-06" db="EMBL/GenBank/DDBJ databases">
        <title>Evolution of pathogenesis and genome organization in the Tremellales.</title>
        <authorList>
            <person name="Cuomo C."/>
            <person name="Litvintseva A."/>
            <person name="Heitman J."/>
            <person name="Chen Y."/>
            <person name="Sun S."/>
            <person name="Springer D."/>
            <person name="Dromer F."/>
            <person name="Young S."/>
            <person name="Zeng Q."/>
            <person name="Chapman S."/>
            <person name="Gujja S."/>
            <person name="Saif S."/>
            <person name="Birren B."/>
        </authorList>
    </citation>
    <scope>NUCLEOTIDE SEQUENCE [LARGE SCALE GENOMIC DNA]</scope>
    <source>
        <strain evidence="3 4">ATCC 28783</strain>
    </source>
</reference>
<dbReference type="GO" id="GO:0000785">
    <property type="term" value="C:chromatin"/>
    <property type="evidence" value="ECO:0007669"/>
    <property type="project" value="TreeGrafter"/>
</dbReference>
<dbReference type="SUPFAM" id="SSF48371">
    <property type="entry name" value="ARM repeat"/>
    <property type="match status" value="2"/>
</dbReference>
<proteinExistence type="predicted"/>
<dbReference type="VEuPathDB" id="FungiDB:TREMEDRAFT_68341"/>
<dbReference type="EMBL" id="SDIL01000006">
    <property type="protein sequence ID" value="RXK41715.1"/>
    <property type="molecule type" value="Genomic_DNA"/>
</dbReference>
<feature type="compositionally biased region" description="Basic and acidic residues" evidence="1">
    <location>
        <begin position="297"/>
        <end position="307"/>
    </location>
</feature>
<dbReference type="Proteomes" id="UP000289152">
    <property type="component" value="Unassembled WGS sequence"/>
</dbReference>
<dbReference type="OrthoDB" id="498590at2759"/>
<dbReference type="InterPro" id="IPR020839">
    <property type="entry name" value="SCD"/>
</dbReference>
<dbReference type="InterPro" id="IPR011989">
    <property type="entry name" value="ARM-like"/>
</dbReference>
<evidence type="ECO:0000313" key="4">
    <source>
        <dbReference type="Proteomes" id="UP000289152"/>
    </source>
</evidence>
<dbReference type="InterPro" id="IPR016024">
    <property type="entry name" value="ARM-type_fold"/>
</dbReference>
<dbReference type="PANTHER" id="PTHR11199:SF0">
    <property type="entry name" value="LD34181P-RELATED"/>
    <property type="match status" value="1"/>
</dbReference>
<dbReference type="InterPro" id="IPR013721">
    <property type="entry name" value="STAG"/>
</dbReference>